<gene>
    <name evidence="2" type="ORF">CEW87_11545</name>
</gene>
<dbReference type="Pfam" id="PF09339">
    <property type="entry name" value="HTH_IclR"/>
    <property type="match status" value="1"/>
</dbReference>
<evidence type="ECO:0000259" key="1">
    <source>
        <dbReference type="Pfam" id="PF09339"/>
    </source>
</evidence>
<dbReference type="AlphaFoldDB" id="A0A2U8H204"/>
<dbReference type="GO" id="GO:0003677">
    <property type="term" value="F:DNA binding"/>
    <property type="evidence" value="ECO:0007669"/>
    <property type="project" value="InterPro"/>
</dbReference>
<protein>
    <recommendedName>
        <fullName evidence="1">HTH iclR-type domain-containing protein</fullName>
    </recommendedName>
</protein>
<dbReference type="GO" id="GO:0006355">
    <property type="term" value="P:regulation of DNA-templated transcription"/>
    <property type="evidence" value="ECO:0007669"/>
    <property type="project" value="InterPro"/>
</dbReference>
<dbReference type="InterPro" id="IPR036388">
    <property type="entry name" value="WH-like_DNA-bd_sf"/>
</dbReference>
<sequence>MLMTSEPFAPDEASMDAGIEAPPAEKIKKQRMLRDVALLLAKHEVRNMKRWFEEFDRDIMLPILLGEIALHNIGTPSSGAVDGEGLPECTLKPCNAYSIAAATGLPRETVRRKVARLVELGWVSRRKNGHLYVSSGALHHFGHLMSSRELPDLIDTADRARRLLGD</sequence>
<reference evidence="2 3" key="1">
    <citation type="submission" date="2017-06" db="EMBL/GenBank/DDBJ databases">
        <title>Azoarcus sp. TSNA42 complete genome sequence.</title>
        <authorList>
            <person name="Woo J.-H."/>
            <person name="Kim H.-S."/>
        </authorList>
    </citation>
    <scope>NUCLEOTIDE SEQUENCE [LARGE SCALE GENOMIC DNA]</scope>
    <source>
        <strain evidence="2 3">TSNA42</strain>
    </source>
</reference>
<dbReference type="InterPro" id="IPR036390">
    <property type="entry name" value="WH_DNA-bd_sf"/>
</dbReference>
<dbReference type="SUPFAM" id="SSF46785">
    <property type="entry name" value="Winged helix' DNA-binding domain"/>
    <property type="match status" value="1"/>
</dbReference>
<dbReference type="Gene3D" id="1.10.10.10">
    <property type="entry name" value="Winged helix-like DNA-binding domain superfamily/Winged helix DNA-binding domain"/>
    <property type="match status" value="1"/>
</dbReference>
<evidence type="ECO:0000313" key="2">
    <source>
        <dbReference type="EMBL" id="AWI79941.1"/>
    </source>
</evidence>
<dbReference type="EMBL" id="CP022188">
    <property type="protein sequence ID" value="AWI79941.1"/>
    <property type="molecule type" value="Genomic_DNA"/>
</dbReference>
<evidence type="ECO:0000313" key="3">
    <source>
        <dbReference type="Proteomes" id="UP000244902"/>
    </source>
</evidence>
<accession>A0A2U8H204</accession>
<dbReference type="InterPro" id="IPR005471">
    <property type="entry name" value="Tscrpt_reg_IclR_N"/>
</dbReference>
<proteinExistence type="predicted"/>
<dbReference type="Proteomes" id="UP000244902">
    <property type="component" value="Chromosome"/>
</dbReference>
<dbReference type="OrthoDB" id="6117444at2"/>
<name>A0A2U8H204_9RHOO</name>
<organism evidence="2 3">
    <name type="scientific">Parazoarcus communis</name>
    <dbReference type="NCBI Taxonomy" id="41977"/>
    <lineage>
        <taxon>Bacteria</taxon>
        <taxon>Pseudomonadati</taxon>
        <taxon>Pseudomonadota</taxon>
        <taxon>Betaproteobacteria</taxon>
        <taxon>Rhodocyclales</taxon>
        <taxon>Zoogloeaceae</taxon>
        <taxon>Parazoarcus</taxon>
    </lineage>
</organism>
<feature type="domain" description="HTH iclR-type" evidence="1">
    <location>
        <begin position="99"/>
        <end position="125"/>
    </location>
</feature>